<protein>
    <submittedName>
        <fullName evidence="2">Uncharacterized protein</fullName>
    </submittedName>
</protein>
<evidence type="ECO:0000313" key="2">
    <source>
        <dbReference type="EMBL" id="KAA8906066.1"/>
    </source>
</evidence>
<dbReference type="Proteomes" id="UP000449547">
    <property type="component" value="Unassembled WGS sequence"/>
</dbReference>
<dbReference type="RefSeq" id="XP_034013979.1">
    <property type="nucleotide sequence ID" value="XM_034153771.1"/>
</dbReference>
<feature type="compositionally biased region" description="Basic residues" evidence="1">
    <location>
        <begin position="19"/>
        <end position="31"/>
    </location>
</feature>
<evidence type="ECO:0000313" key="3">
    <source>
        <dbReference type="Proteomes" id="UP000449547"/>
    </source>
</evidence>
<feature type="compositionally biased region" description="Polar residues" evidence="1">
    <location>
        <begin position="1"/>
        <end position="10"/>
    </location>
</feature>
<gene>
    <name evidence="2" type="ORF">DIURU_001248</name>
</gene>
<comment type="caution">
    <text evidence="2">The sequence shown here is derived from an EMBL/GenBank/DDBJ whole genome shotgun (WGS) entry which is preliminary data.</text>
</comment>
<dbReference type="AlphaFoldDB" id="A0A642UUU5"/>
<feature type="region of interest" description="Disordered" evidence="1">
    <location>
        <begin position="1"/>
        <end position="91"/>
    </location>
</feature>
<keyword evidence="3" id="KW-1185">Reference proteome</keyword>
<evidence type="ECO:0000256" key="1">
    <source>
        <dbReference type="SAM" id="MobiDB-lite"/>
    </source>
</evidence>
<dbReference type="GeneID" id="54779901"/>
<reference evidence="2 3" key="1">
    <citation type="submission" date="2019-07" db="EMBL/GenBank/DDBJ databases">
        <title>Genome assembly of two rare yeast pathogens: Diutina rugosa and Trichomonascus ciferrii.</title>
        <authorList>
            <person name="Mixao V."/>
            <person name="Saus E."/>
            <person name="Hansen A."/>
            <person name="Lass-Flor C."/>
            <person name="Gabaldon T."/>
        </authorList>
    </citation>
    <scope>NUCLEOTIDE SEQUENCE [LARGE SCALE GENOMIC DNA]</scope>
    <source>
        <strain evidence="2 3">CBS 613</strain>
    </source>
</reference>
<feature type="compositionally biased region" description="Pro residues" evidence="1">
    <location>
        <begin position="74"/>
        <end position="87"/>
    </location>
</feature>
<sequence>MVQTRSQSKQAKLPQGKVSKVKSSSKRKKPSPKSTPATTPRKPERASPFTSSSPCTPGDHFQPSRVLQRYRIPSSPPSSPLKTPPGPVLNHSSFIAELNQTRKRDSVLLKEHDKRKSTSLLAWAAMNGLDEPNDTQSSATE</sequence>
<name>A0A642UUU5_DIURU</name>
<dbReference type="VEuPathDB" id="FungiDB:DIURU_001248"/>
<accession>A0A642UUU5</accession>
<organism evidence="2 3">
    <name type="scientific">Diutina rugosa</name>
    <name type="common">Yeast</name>
    <name type="synonym">Candida rugosa</name>
    <dbReference type="NCBI Taxonomy" id="5481"/>
    <lineage>
        <taxon>Eukaryota</taxon>
        <taxon>Fungi</taxon>
        <taxon>Dikarya</taxon>
        <taxon>Ascomycota</taxon>
        <taxon>Saccharomycotina</taxon>
        <taxon>Pichiomycetes</taxon>
        <taxon>Debaryomycetaceae</taxon>
        <taxon>Diutina</taxon>
    </lineage>
</organism>
<proteinExistence type="predicted"/>
<dbReference type="EMBL" id="SWFT01000038">
    <property type="protein sequence ID" value="KAA8906066.1"/>
    <property type="molecule type" value="Genomic_DNA"/>
</dbReference>